<comment type="similarity">
    <text evidence="1">Belongs to the peptidase C40 family.</text>
</comment>
<protein>
    <submittedName>
        <fullName evidence="7">C40 family peptidase</fullName>
    </submittedName>
</protein>
<keyword evidence="2" id="KW-0645">Protease</keyword>
<feature type="chain" id="PRO_5035233762" evidence="5">
    <location>
        <begin position="20"/>
        <end position="299"/>
    </location>
</feature>
<dbReference type="GO" id="GO:0006508">
    <property type="term" value="P:proteolysis"/>
    <property type="evidence" value="ECO:0007669"/>
    <property type="project" value="UniProtKB-KW"/>
</dbReference>
<organism evidence="7 8">
    <name type="scientific">Taishania pollutisoli</name>
    <dbReference type="NCBI Taxonomy" id="2766479"/>
    <lineage>
        <taxon>Bacteria</taxon>
        <taxon>Pseudomonadati</taxon>
        <taxon>Bacteroidota</taxon>
        <taxon>Flavobacteriia</taxon>
        <taxon>Flavobacteriales</taxon>
        <taxon>Crocinitomicaceae</taxon>
        <taxon>Taishania</taxon>
    </lineage>
</organism>
<sequence length="299" mass="33945">MTRWLLIGLIGLFCGTVSAQTPTFDRLELYYSQGHYLKVYKQSGKLLDKPEYDYSRVPAFYRALSTFQLTENKQWARTRPHALEDAKALYLKLLSTSDGQEVIENHLSDVAALKQDLLNRIGDLKREGNQKESDQLSMIVAELFEQVPVINDEVPIEKPKPSEEVVREFSFDSKNRDEIVEFAKQQLGKPYVYTGSTPAGFDCSGFTSYVFSAYKVNLPRRSGDQYTNSKKLKENKVQKGDLVFFDNGSGVNHVGMIISEQGEAPVMIHASTSKGIVITEIHNSEYWNKRLKGYGTFLE</sequence>
<keyword evidence="8" id="KW-1185">Reference proteome</keyword>
<evidence type="ECO:0000259" key="6">
    <source>
        <dbReference type="PROSITE" id="PS51935"/>
    </source>
</evidence>
<feature type="signal peptide" evidence="5">
    <location>
        <begin position="1"/>
        <end position="19"/>
    </location>
</feature>
<reference evidence="7" key="1">
    <citation type="submission" date="2020-09" db="EMBL/GenBank/DDBJ databases">
        <title>Taishania pollutisoli gen. nov., sp. nov., Isolated from Tetrabromobisphenol A-Contaminated Soil.</title>
        <authorList>
            <person name="Chen Q."/>
        </authorList>
    </citation>
    <scope>NUCLEOTIDE SEQUENCE</scope>
    <source>
        <strain evidence="7">CZZ-1</strain>
    </source>
</reference>
<evidence type="ECO:0000313" key="7">
    <source>
        <dbReference type="EMBL" id="MBC9813148.1"/>
    </source>
</evidence>
<keyword evidence="4" id="KW-0788">Thiol protease</keyword>
<dbReference type="PANTHER" id="PTHR47053:SF1">
    <property type="entry name" value="MUREIN DD-ENDOPEPTIDASE MEPH-RELATED"/>
    <property type="match status" value="1"/>
</dbReference>
<dbReference type="PROSITE" id="PS51935">
    <property type="entry name" value="NLPC_P60"/>
    <property type="match status" value="1"/>
</dbReference>
<dbReference type="InterPro" id="IPR051202">
    <property type="entry name" value="Peptidase_C40"/>
</dbReference>
<evidence type="ECO:0000256" key="3">
    <source>
        <dbReference type="ARBA" id="ARBA00022801"/>
    </source>
</evidence>
<dbReference type="PANTHER" id="PTHR47053">
    <property type="entry name" value="MUREIN DD-ENDOPEPTIDASE MEPH-RELATED"/>
    <property type="match status" value="1"/>
</dbReference>
<keyword evidence="5" id="KW-0732">Signal</keyword>
<evidence type="ECO:0000256" key="1">
    <source>
        <dbReference type="ARBA" id="ARBA00007074"/>
    </source>
</evidence>
<name>A0A8J6U0C9_9FLAO</name>
<evidence type="ECO:0000256" key="5">
    <source>
        <dbReference type="SAM" id="SignalP"/>
    </source>
</evidence>
<gene>
    <name evidence="7" type="ORF">H9Y05_11790</name>
</gene>
<dbReference type="Pfam" id="PF00877">
    <property type="entry name" value="NLPC_P60"/>
    <property type="match status" value="1"/>
</dbReference>
<dbReference type="Proteomes" id="UP000652681">
    <property type="component" value="Unassembled WGS sequence"/>
</dbReference>
<dbReference type="SUPFAM" id="SSF54001">
    <property type="entry name" value="Cysteine proteinases"/>
    <property type="match status" value="1"/>
</dbReference>
<evidence type="ECO:0000256" key="2">
    <source>
        <dbReference type="ARBA" id="ARBA00022670"/>
    </source>
</evidence>
<evidence type="ECO:0000256" key="4">
    <source>
        <dbReference type="ARBA" id="ARBA00022807"/>
    </source>
</evidence>
<feature type="domain" description="NlpC/P60" evidence="6">
    <location>
        <begin position="173"/>
        <end position="298"/>
    </location>
</feature>
<dbReference type="RefSeq" id="WP_216714401.1">
    <property type="nucleotide sequence ID" value="NZ_JACVEL010000008.1"/>
</dbReference>
<dbReference type="GO" id="GO:0008234">
    <property type="term" value="F:cysteine-type peptidase activity"/>
    <property type="evidence" value="ECO:0007669"/>
    <property type="project" value="UniProtKB-KW"/>
</dbReference>
<dbReference type="EMBL" id="JACVEL010000008">
    <property type="protein sequence ID" value="MBC9813148.1"/>
    <property type="molecule type" value="Genomic_DNA"/>
</dbReference>
<evidence type="ECO:0000313" key="8">
    <source>
        <dbReference type="Proteomes" id="UP000652681"/>
    </source>
</evidence>
<dbReference type="AlphaFoldDB" id="A0A8J6U0C9"/>
<comment type="caution">
    <text evidence="7">The sequence shown here is derived from an EMBL/GenBank/DDBJ whole genome shotgun (WGS) entry which is preliminary data.</text>
</comment>
<keyword evidence="3" id="KW-0378">Hydrolase</keyword>
<dbReference type="InterPro" id="IPR038765">
    <property type="entry name" value="Papain-like_cys_pep_sf"/>
</dbReference>
<accession>A0A8J6U0C9</accession>
<dbReference type="InterPro" id="IPR000064">
    <property type="entry name" value="NLP_P60_dom"/>
</dbReference>
<dbReference type="Gene3D" id="3.90.1720.10">
    <property type="entry name" value="endopeptidase domain like (from Nostoc punctiforme)"/>
    <property type="match status" value="1"/>
</dbReference>
<proteinExistence type="inferred from homology"/>